<comment type="caution">
    <text evidence="1">The sequence shown here is derived from an EMBL/GenBank/DDBJ whole genome shotgun (WGS) entry which is preliminary data.</text>
</comment>
<sequence>MPVPSELIPRCPVCGWKMVPWVQDSTFLQGEAWKTAYRRYENFVRKNQDKKLLLLELGVGDMTPSVIKLPFWNMADKFPETFLVTVNLAKESSPEQLKGRSLAVCEDLSLFLHELKENM</sequence>
<evidence type="ECO:0000313" key="3">
    <source>
        <dbReference type="Proteomes" id="UP000260664"/>
    </source>
</evidence>
<evidence type="ECO:0008006" key="5">
    <source>
        <dbReference type="Google" id="ProtNLM"/>
    </source>
</evidence>
<dbReference type="InterPro" id="IPR029035">
    <property type="entry name" value="DHS-like_NAD/FAD-binding_dom"/>
</dbReference>
<protein>
    <recommendedName>
        <fullName evidence="5">NAD-dependent protein deacetylase, SIR2 family</fullName>
    </recommendedName>
</protein>
<dbReference type="SUPFAM" id="SSF52467">
    <property type="entry name" value="DHS-like NAD/FAD-binding domain"/>
    <property type="match status" value="1"/>
</dbReference>
<dbReference type="AlphaFoldDB" id="A0A3E4F791"/>
<dbReference type="EMBL" id="QSOI01000007">
    <property type="protein sequence ID" value="RGI84415.1"/>
    <property type="molecule type" value="Genomic_DNA"/>
</dbReference>
<dbReference type="Proteomes" id="UP000260664">
    <property type="component" value="Unassembled WGS sequence"/>
</dbReference>
<evidence type="ECO:0000313" key="4">
    <source>
        <dbReference type="Proteomes" id="UP000284883"/>
    </source>
</evidence>
<accession>A0A3E4F791</accession>
<gene>
    <name evidence="2" type="ORF">DW885_05400</name>
    <name evidence="1" type="ORF">DXD84_07815</name>
</gene>
<evidence type="ECO:0000313" key="2">
    <source>
        <dbReference type="EMBL" id="RHB41623.1"/>
    </source>
</evidence>
<dbReference type="RefSeq" id="WP_117495040.1">
    <property type="nucleotide sequence ID" value="NZ_JAAIOE010000006.1"/>
</dbReference>
<organism evidence="1 3">
    <name type="scientific">Dorea formicigenerans</name>
    <dbReference type="NCBI Taxonomy" id="39486"/>
    <lineage>
        <taxon>Bacteria</taxon>
        <taxon>Bacillati</taxon>
        <taxon>Bacillota</taxon>
        <taxon>Clostridia</taxon>
        <taxon>Lachnospirales</taxon>
        <taxon>Lachnospiraceae</taxon>
        <taxon>Dorea</taxon>
    </lineage>
</organism>
<name>A0A3E4F791_9FIRM</name>
<dbReference type="EMBL" id="QSGQ01000002">
    <property type="protein sequence ID" value="RHB41623.1"/>
    <property type="molecule type" value="Genomic_DNA"/>
</dbReference>
<dbReference type="Proteomes" id="UP000284883">
    <property type="component" value="Unassembled WGS sequence"/>
</dbReference>
<evidence type="ECO:0000313" key="1">
    <source>
        <dbReference type="EMBL" id="RGI84415.1"/>
    </source>
</evidence>
<reference evidence="3 4" key="1">
    <citation type="submission" date="2018-08" db="EMBL/GenBank/DDBJ databases">
        <title>A genome reference for cultivated species of the human gut microbiota.</title>
        <authorList>
            <person name="Zou Y."/>
            <person name="Xue W."/>
            <person name="Luo G."/>
        </authorList>
    </citation>
    <scope>NUCLEOTIDE SEQUENCE [LARGE SCALE GENOMIC DNA]</scope>
    <source>
        <strain evidence="2 4">AM40-15AC</strain>
        <strain evidence="1 3">TM09-19AC</strain>
    </source>
</reference>
<proteinExistence type="predicted"/>